<dbReference type="AlphaFoldDB" id="A0A0F9F8Z9"/>
<name>A0A0F9F8Z9_9ZZZZ</name>
<protein>
    <submittedName>
        <fullName evidence="1">Uncharacterized protein</fullName>
    </submittedName>
</protein>
<comment type="caution">
    <text evidence="1">The sequence shown here is derived from an EMBL/GenBank/DDBJ whole genome shotgun (WGS) entry which is preliminary data.</text>
</comment>
<evidence type="ECO:0000313" key="1">
    <source>
        <dbReference type="EMBL" id="KKL53705.1"/>
    </source>
</evidence>
<sequence>MAEVLQGGKVLARRLKALQRNAQRTILSQAAAAGAEVIREEAVRL</sequence>
<gene>
    <name evidence="1" type="ORF">LCGC14_2272740</name>
</gene>
<organism evidence="1">
    <name type="scientific">marine sediment metagenome</name>
    <dbReference type="NCBI Taxonomy" id="412755"/>
    <lineage>
        <taxon>unclassified sequences</taxon>
        <taxon>metagenomes</taxon>
        <taxon>ecological metagenomes</taxon>
    </lineage>
</organism>
<accession>A0A0F9F8Z9</accession>
<reference evidence="1" key="1">
    <citation type="journal article" date="2015" name="Nature">
        <title>Complex archaea that bridge the gap between prokaryotes and eukaryotes.</title>
        <authorList>
            <person name="Spang A."/>
            <person name="Saw J.H."/>
            <person name="Jorgensen S.L."/>
            <person name="Zaremba-Niedzwiedzka K."/>
            <person name="Martijn J."/>
            <person name="Lind A.E."/>
            <person name="van Eijk R."/>
            <person name="Schleper C."/>
            <person name="Guy L."/>
            <person name="Ettema T.J."/>
        </authorList>
    </citation>
    <scope>NUCLEOTIDE SEQUENCE</scope>
</reference>
<dbReference type="EMBL" id="LAZR01031454">
    <property type="protein sequence ID" value="KKL53705.1"/>
    <property type="molecule type" value="Genomic_DNA"/>
</dbReference>
<feature type="non-terminal residue" evidence="1">
    <location>
        <position position="45"/>
    </location>
</feature>
<proteinExistence type="predicted"/>